<sequence>MSGDFDINDIAGDSNAGAYRKQEVRSGPPLDYVSEKMEIALVDLHHAIHRLQRLVLDSDTGDIAVSSAMSAFRHELVAFCALHNMLGLANDPQLVKRLLVLSPGEFEDWLTATRSEGSVTG</sequence>
<gene>
    <name evidence="1" type="ORF">LDC_1335</name>
</gene>
<protein>
    <submittedName>
        <fullName evidence="1">Uncharacterized protein</fullName>
    </submittedName>
</protein>
<reference evidence="1" key="2">
    <citation type="journal article" date="2011" name="Microb. Ecol.">
        <title>Taxonomic and Functional Metagenomic Profiling of the Microbial Community in the Anoxic Sediment of a Sub-saline Shallow Lake (Laguna de Carrizo, Central Spain).</title>
        <authorList>
            <person name="Ferrer M."/>
            <person name="Guazzaroni M.E."/>
            <person name="Richter M."/>
            <person name="Garcia-Salamanca A."/>
            <person name="Yarza P."/>
            <person name="Suarez-Suarez A."/>
            <person name="Solano J."/>
            <person name="Alcaide M."/>
            <person name="van Dillewijn P."/>
            <person name="Molina-Henares M.A."/>
            <person name="Lopez-Cortes N."/>
            <person name="Al-Ramahi Y."/>
            <person name="Guerrero C."/>
            <person name="Acosta A."/>
            <person name="de Eugenio L.I."/>
            <person name="Martinez V."/>
            <person name="Marques S."/>
            <person name="Rojo F."/>
            <person name="Santero E."/>
            <person name="Genilloud O."/>
            <person name="Perez-Perez J."/>
            <person name="Rossello-Mora R."/>
            <person name="Ramos J.L."/>
        </authorList>
    </citation>
    <scope>NUCLEOTIDE SEQUENCE</scope>
</reference>
<proteinExistence type="predicted"/>
<dbReference type="EMBL" id="ADZX01000432">
    <property type="protein sequence ID" value="EFK96642.1"/>
    <property type="molecule type" value="Genomic_DNA"/>
</dbReference>
<dbReference type="AlphaFoldDB" id="D9PIH7"/>
<reference evidence="1" key="1">
    <citation type="submission" date="2010-07" db="EMBL/GenBank/DDBJ databases">
        <authorList>
            <consortium name="CONSOLIDER consortium CSD2007-00005"/>
            <person name="Guazzaroni M.-E."/>
            <person name="Richter M."/>
            <person name="Garcia-Salamanca A."/>
            <person name="Yarza P."/>
            <person name="Ferrer M."/>
        </authorList>
    </citation>
    <scope>NUCLEOTIDE SEQUENCE</scope>
</reference>
<comment type="caution">
    <text evidence="1">The sequence shown here is derived from an EMBL/GenBank/DDBJ whole genome shotgun (WGS) entry which is preliminary data.</text>
</comment>
<accession>D9PIH7</accession>
<organism evidence="1">
    <name type="scientific">sediment metagenome</name>
    <dbReference type="NCBI Taxonomy" id="749907"/>
    <lineage>
        <taxon>unclassified sequences</taxon>
        <taxon>metagenomes</taxon>
        <taxon>ecological metagenomes</taxon>
    </lineage>
</organism>
<evidence type="ECO:0000313" key="1">
    <source>
        <dbReference type="EMBL" id="EFK96642.1"/>
    </source>
</evidence>
<name>D9PIH7_9ZZZZ</name>